<name>A0A9D1PJE4_9FIRM</name>
<feature type="transmembrane region" description="Helical" evidence="1">
    <location>
        <begin position="179"/>
        <end position="198"/>
    </location>
</feature>
<keyword evidence="1" id="KW-1133">Transmembrane helix</keyword>
<organism evidence="3 4">
    <name type="scientific">Candidatus Butyricicoccus avistercoris</name>
    <dbReference type="NCBI Taxonomy" id="2838518"/>
    <lineage>
        <taxon>Bacteria</taxon>
        <taxon>Bacillati</taxon>
        <taxon>Bacillota</taxon>
        <taxon>Clostridia</taxon>
        <taxon>Eubacteriales</taxon>
        <taxon>Butyricicoccaceae</taxon>
        <taxon>Butyricicoccus</taxon>
    </lineage>
</organism>
<comment type="caution">
    <text evidence="3">The sequence shown here is derived from an EMBL/GenBank/DDBJ whole genome shotgun (WGS) entry which is preliminary data.</text>
</comment>
<dbReference type="AlphaFoldDB" id="A0A9D1PJE4"/>
<feature type="transmembrane region" description="Helical" evidence="1">
    <location>
        <begin position="63"/>
        <end position="81"/>
    </location>
</feature>
<accession>A0A9D1PJE4</accession>
<dbReference type="PANTHER" id="PTHR36834">
    <property type="entry name" value="MEMBRANE PROTEIN-RELATED"/>
    <property type="match status" value="1"/>
</dbReference>
<proteinExistence type="predicted"/>
<feature type="transmembrane region" description="Helical" evidence="1">
    <location>
        <begin position="7"/>
        <end position="23"/>
    </location>
</feature>
<dbReference type="InterPro" id="IPR006976">
    <property type="entry name" value="VanZ-like"/>
</dbReference>
<feature type="transmembrane region" description="Helical" evidence="1">
    <location>
        <begin position="119"/>
        <end position="140"/>
    </location>
</feature>
<sequence length="206" mass="23579">MKNPVIWFFRILCVAFLGINIYLEHSGKFIVDPEIKLILAAIFIALLTVAVNPFKGSVNKKTWLWIMFLYYLWVLANLLFFDLGFGRHAALSGINLKPFYTIRNYLTAYELGNITKELVVINLIGNLAAFAPMAIFLPALFKVEHNFLVFFLTIFLMVATVEGVQYFTGTGSCDVDDLILNVVGAMVIWVILLPWRIIMKYKGRWQ</sequence>
<feature type="transmembrane region" description="Helical" evidence="1">
    <location>
        <begin position="147"/>
        <end position="167"/>
    </location>
</feature>
<dbReference type="Pfam" id="PF04892">
    <property type="entry name" value="VanZ"/>
    <property type="match status" value="1"/>
</dbReference>
<reference evidence="3" key="1">
    <citation type="journal article" date="2021" name="PeerJ">
        <title>Extensive microbial diversity within the chicken gut microbiome revealed by metagenomics and culture.</title>
        <authorList>
            <person name="Gilroy R."/>
            <person name="Ravi A."/>
            <person name="Getino M."/>
            <person name="Pursley I."/>
            <person name="Horton D.L."/>
            <person name="Alikhan N.F."/>
            <person name="Baker D."/>
            <person name="Gharbi K."/>
            <person name="Hall N."/>
            <person name="Watson M."/>
            <person name="Adriaenssens E.M."/>
            <person name="Foster-Nyarko E."/>
            <person name="Jarju S."/>
            <person name="Secka A."/>
            <person name="Antonio M."/>
            <person name="Oren A."/>
            <person name="Chaudhuri R.R."/>
            <person name="La Ragione R."/>
            <person name="Hildebrand F."/>
            <person name="Pallen M.J."/>
        </authorList>
    </citation>
    <scope>NUCLEOTIDE SEQUENCE</scope>
    <source>
        <strain evidence="3">CHK193-4272</strain>
    </source>
</reference>
<keyword evidence="1" id="KW-0472">Membrane</keyword>
<keyword evidence="1" id="KW-0812">Transmembrane</keyword>
<feature type="domain" description="VanZ-like" evidence="2">
    <location>
        <begin position="68"/>
        <end position="193"/>
    </location>
</feature>
<protein>
    <submittedName>
        <fullName evidence="3">VanZ family protein</fullName>
    </submittedName>
</protein>
<gene>
    <name evidence="3" type="ORF">H9746_05070</name>
</gene>
<evidence type="ECO:0000313" key="4">
    <source>
        <dbReference type="Proteomes" id="UP000886808"/>
    </source>
</evidence>
<evidence type="ECO:0000256" key="1">
    <source>
        <dbReference type="SAM" id="Phobius"/>
    </source>
</evidence>
<evidence type="ECO:0000313" key="3">
    <source>
        <dbReference type="EMBL" id="HIV62201.1"/>
    </source>
</evidence>
<dbReference type="EMBL" id="DXIE01000031">
    <property type="protein sequence ID" value="HIV62201.1"/>
    <property type="molecule type" value="Genomic_DNA"/>
</dbReference>
<dbReference type="InterPro" id="IPR053150">
    <property type="entry name" value="Teicoplanin_resist-assoc"/>
</dbReference>
<evidence type="ECO:0000259" key="2">
    <source>
        <dbReference type="Pfam" id="PF04892"/>
    </source>
</evidence>
<dbReference type="PANTHER" id="PTHR36834:SF1">
    <property type="entry name" value="INTEGRAL MEMBRANE PROTEIN"/>
    <property type="match status" value="1"/>
</dbReference>
<dbReference type="Proteomes" id="UP000886808">
    <property type="component" value="Unassembled WGS sequence"/>
</dbReference>
<feature type="transmembrane region" description="Helical" evidence="1">
    <location>
        <begin position="35"/>
        <end position="51"/>
    </location>
</feature>
<reference evidence="3" key="2">
    <citation type="submission" date="2021-04" db="EMBL/GenBank/DDBJ databases">
        <authorList>
            <person name="Gilroy R."/>
        </authorList>
    </citation>
    <scope>NUCLEOTIDE SEQUENCE</scope>
    <source>
        <strain evidence="3">CHK193-4272</strain>
    </source>
</reference>